<evidence type="ECO:0000256" key="10">
    <source>
        <dbReference type="ARBA" id="ARBA00022801"/>
    </source>
</evidence>
<evidence type="ECO:0000256" key="5">
    <source>
        <dbReference type="ARBA" id="ARBA00022475"/>
    </source>
</evidence>
<comment type="similarity">
    <text evidence="3">In the C-terminal section; belongs to the transpeptidase family.</text>
</comment>
<comment type="caution">
    <text evidence="22">The sequence shown here is derived from an EMBL/GenBank/DDBJ whole genome shotgun (WGS) entry which is preliminary data.</text>
</comment>
<dbReference type="InterPro" id="IPR001460">
    <property type="entry name" value="PCN-bd_Tpept"/>
</dbReference>
<feature type="compositionally biased region" description="Basic residues" evidence="18">
    <location>
        <begin position="767"/>
        <end position="780"/>
    </location>
</feature>
<feature type="transmembrane region" description="Helical" evidence="19">
    <location>
        <begin position="21"/>
        <end position="40"/>
    </location>
</feature>
<evidence type="ECO:0000256" key="12">
    <source>
        <dbReference type="ARBA" id="ARBA00022984"/>
    </source>
</evidence>
<keyword evidence="19" id="KW-1133">Transmembrane helix</keyword>
<evidence type="ECO:0000256" key="13">
    <source>
        <dbReference type="ARBA" id="ARBA00023136"/>
    </source>
</evidence>
<organism evidence="22 23">
    <name type="scientific">Portibacter lacus</name>
    <dbReference type="NCBI Taxonomy" id="1099794"/>
    <lineage>
        <taxon>Bacteria</taxon>
        <taxon>Pseudomonadati</taxon>
        <taxon>Bacteroidota</taxon>
        <taxon>Saprospiria</taxon>
        <taxon>Saprospirales</taxon>
        <taxon>Haliscomenobacteraceae</taxon>
        <taxon>Portibacter</taxon>
    </lineage>
</organism>
<dbReference type="InterPro" id="IPR001264">
    <property type="entry name" value="Glyco_trans_51"/>
</dbReference>
<dbReference type="GO" id="GO:0008658">
    <property type="term" value="F:penicillin binding"/>
    <property type="evidence" value="ECO:0007669"/>
    <property type="project" value="InterPro"/>
</dbReference>
<accession>A0AA37WCT3</accession>
<dbReference type="InterPro" id="IPR012338">
    <property type="entry name" value="Beta-lactam/transpept-like"/>
</dbReference>
<dbReference type="GO" id="GO:0008360">
    <property type="term" value="P:regulation of cell shape"/>
    <property type="evidence" value="ECO:0007669"/>
    <property type="project" value="UniProtKB-KW"/>
</dbReference>
<evidence type="ECO:0000256" key="11">
    <source>
        <dbReference type="ARBA" id="ARBA00022960"/>
    </source>
</evidence>
<feature type="region of interest" description="Disordered" evidence="18">
    <location>
        <begin position="754"/>
        <end position="782"/>
    </location>
</feature>
<keyword evidence="10" id="KW-0378">Hydrolase</keyword>
<evidence type="ECO:0000256" key="19">
    <source>
        <dbReference type="SAM" id="Phobius"/>
    </source>
</evidence>
<keyword evidence="13 19" id="KW-0472">Membrane</keyword>
<dbReference type="GO" id="GO:0009002">
    <property type="term" value="F:serine-type D-Ala-D-Ala carboxypeptidase activity"/>
    <property type="evidence" value="ECO:0007669"/>
    <property type="project" value="UniProtKB-EC"/>
</dbReference>
<keyword evidence="11" id="KW-0133">Cell shape</keyword>
<dbReference type="SUPFAM" id="SSF53955">
    <property type="entry name" value="Lysozyme-like"/>
    <property type="match status" value="1"/>
</dbReference>
<evidence type="ECO:0000256" key="9">
    <source>
        <dbReference type="ARBA" id="ARBA00022679"/>
    </source>
</evidence>
<dbReference type="EMBL" id="BSOH01000007">
    <property type="protein sequence ID" value="GLR16841.1"/>
    <property type="molecule type" value="Genomic_DNA"/>
</dbReference>
<keyword evidence="9" id="KW-0808">Transferase</keyword>
<feature type="domain" description="Glycosyl transferase family 51" evidence="21">
    <location>
        <begin position="70"/>
        <end position="249"/>
    </location>
</feature>
<dbReference type="Gene3D" id="3.40.710.10">
    <property type="entry name" value="DD-peptidase/beta-lactamase superfamily"/>
    <property type="match status" value="2"/>
</dbReference>
<dbReference type="Gene3D" id="1.10.3810.10">
    <property type="entry name" value="Biosynthetic peptidoglycan transglycosylase-like"/>
    <property type="match status" value="1"/>
</dbReference>
<keyword evidence="6" id="KW-0121">Carboxypeptidase</keyword>
<protein>
    <submittedName>
        <fullName evidence="22">Penicillin-binding protein 1A</fullName>
    </submittedName>
</protein>
<evidence type="ECO:0000256" key="6">
    <source>
        <dbReference type="ARBA" id="ARBA00022645"/>
    </source>
</evidence>
<keyword evidence="15" id="KW-0961">Cell wall biogenesis/degradation</keyword>
<dbReference type="GO" id="GO:0008955">
    <property type="term" value="F:peptidoglycan glycosyltransferase activity"/>
    <property type="evidence" value="ECO:0007669"/>
    <property type="project" value="UniProtKB-EC"/>
</dbReference>
<keyword evidence="12" id="KW-0573">Peptidoglycan synthesis</keyword>
<dbReference type="Proteomes" id="UP001156666">
    <property type="component" value="Unassembled WGS sequence"/>
</dbReference>
<proteinExistence type="inferred from homology"/>
<sequence length="795" mass="89762">MAKKKKVKFIDKLKKVGWKKWVFIIACIPFLLVLSIFLLVRFGGLGELPTAEEMSEIRNPVSSSLLDADGKLITEYYIENRTNVELEDISPYFLDALIATEDARFYKHGGVDYRSLGRVAIKSILLQRGSSGGGSTLTQQLVKNVFKRKSYGILTMPVNKFSEFIAAHRLENIYSKKEILKLFVNTVSFGERAFGINTASNRFFNKAPKDLTLAESATLVGILKGTSLYSPRRNPERAKIRRNVVLSQMYKYEYITEEVKNMAQAEELTLEYMSPQGERLIAYAKNHVKKEFEKVKNEFPKADGTLYNLYTDGLKIYTTLDKQLQRDAENIVAKTMPDIQKQFFAGWAKSSPFKGSTRAIDDAIHKHPIYKRLKAQGKSKEEILKPFTTKASRRVWTWEGYEEKEITIIDSIKHYLTLLQSGMMAVDPNDGAIKVWVGGNDFGEFQYDNVSSARQVGSTFKPITYLLALEKGIDPCTFYPNELRTYVDYKDWTPGNAGGEYGGSYSMQGALAHSVNTVSVQLIMEMGVENVVKKAHELGVTADLPKVPSIVLGTADVNMVDMMKVYSAFANGGHSIEPYIITKVEDFKGQVLYEHEAYESKQVIDSEDADVLIQMLKNGTEFGSGQRIKRYGLPVHIAGKTGTTQNQSDGWFIGASPNLVAGAWVGTDDRRIHFRNLATGSGGRTALPLVGQLFHKAYANKRIKPIPFDTSNFVLTCPDYSEMDAAEMNEWRVAQLERRDNRLLEVLENVFTGDGRPEAEEEEDRPRRKKSTRTRRKKKEKLSLKERLEKIFGDG</sequence>
<evidence type="ECO:0000256" key="15">
    <source>
        <dbReference type="ARBA" id="ARBA00023316"/>
    </source>
</evidence>
<evidence type="ECO:0000256" key="14">
    <source>
        <dbReference type="ARBA" id="ARBA00023268"/>
    </source>
</evidence>
<reference evidence="22" key="1">
    <citation type="journal article" date="2014" name="Int. J. Syst. Evol. Microbiol.">
        <title>Complete genome sequence of Corynebacterium casei LMG S-19264T (=DSM 44701T), isolated from a smear-ripened cheese.</title>
        <authorList>
            <consortium name="US DOE Joint Genome Institute (JGI-PGF)"/>
            <person name="Walter F."/>
            <person name="Albersmeier A."/>
            <person name="Kalinowski J."/>
            <person name="Ruckert C."/>
        </authorList>
    </citation>
    <scope>NUCLEOTIDE SEQUENCE</scope>
    <source>
        <strain evidence="22">NBRC 108769</strain>
    </source>
</reference>
<dbReference type="GO" id="GO:0071555">
    <property type="term" value="P:cell wall organization"/>
    <property type="evidence" value="ECO:0007669"/>
    <property type="project" value="UniProtKB-KW"/>
</dbReference>
<evidence type="ECO:0000256" key="8">
    <source>
        <dbReference type="ARBA" id="ARBA00022676"/>
    </source>
</evidence>
<keyword evidence="14" id="KW-0511">Multifunctional enzyme</keyword>
<evidence type="ECO:0000259" key="20">
    <source>
        <dbReference type="Pfam" id="PF00905"/>
    </source>
</evidence>
<comment type="similarity">
    <text evidence="4">In the N-terminal section; belongs to the glycosyltransferase 51 family.</text>
</comment>
<comment type="pathway">
    <text evidence="2">Cell wall biogenesis; peptidoglycan biosynthesis.</text>
</comment>
<dbReference type="GO" id="GO:0030288">
    <property type="term" value="C:outer membrane-bounded periplasmic space"/>
    <property type="evidence" value="ECO:0007669"/>
    <property type="project" value="TreeGrafter"/>
</dbReference>
<evidence type="ECO:0000313" key="23">
    <source>
        <dbReference type="Proteomes" id="UP001156666"/>
    </source>
</evidence>
<dbReference type="SUPFAM" id="SSF56601">
    <property type="entry name" value="beta-lactamase/transpeptidase-like"/>
    <property type="match status" value="1"/>
</dbReference>
<dbReference type="PANTHER" id="PTHR32282">
    <property type="entry name" value="BINDING PROTEIN TRANSPEPTIDASE, PUTATIVE-RELATED"/>
    <property type="match status" value="1"/>
</dbReference>
<name>A0AA37WCT3_9BACT</name>
<dbReference type="GO" id="GO:0006508">
    <property type="term" value="P:proteolysis"/>
    <property type="evidence" value="ECO:0007669"/>
    <property type="project" value="UniProtKB-KW"/>
</dbReference>
<feature type="domain" description="Penicillin-binding protein transpeptidase" evidence="20">
    <location>
        <begin position="424"/>
        <end position="657"/>
    </location>
</feature>
<dbReference type="GO" id="GO:0009252">
    <property type="term" value="P:peptidoglycan biosynthetic process"/>
    <property type="evidence" value="ECO:0007669"/>
    <property type="project" value="UniProtKB-KW"/>
</dbReference>
<dbReference type="AlphaFoldDB" id="A0AA37WCT3"/>
<evidence type="ECO:0000256" key="18">
    <source>
        <dbReference type="SAM" id="MobiDB-lite"/>
    </source>
</evidence>
<evidence type="ECO:0000256" key="17">
    <source>
        <dbReference type="ARBA" id="ARBA00049902"/>
    </source>
</evidence>
<dbReference type="RefSeq" id="WP_235290976.1">
    <property type="nucleotide sequence ID" value="NZ_BSOH01000007.1"/>
</dbReference>
<dbReference type="Pfam" id="PF00905">
    <property type="entry name" value="Transpeptidase"/>
    <property type="match status" value="1"/>
</dbReference>
<dbReference type="InterPro" id="IPR050396">
    <property type="entry name" value="Glycosyltr_51/Transpeptidase"/>
</dbReference>
<dbReference type="Pfam" id="PF00912">
    <property type="entry name" value="Transgly"/>
    <property type="match status" value="1"/>
</dbReference>
<evidence type="ECO:0000313" key="22">
    <source>
        <dbReference type="EMBL" id="GLR16841.1"/>
    </source>
</evidence>
<comment type="subcellular location">
    <subcellularLocation>
        <location evidence="1">Cell membrane</location>
    </subcellularLocation>
</comment>
<keyword evidence="5" id="KW-1003">Cell membrane</keyword>
<dbReference type="InterPro" id="IPR036950">
    <property type="entry name" value="PBP_transglycosylase"/>
</dbReference>
<dbReference type="PANTHER" id="PTHR32282:SF11">
    <property type="entry name" value="PENICILLIN-BINDING PROTEIN 1B"/>
    <property type="match status" value="1"/>
</dbReference>
<keyword evidence="7" id="KW-0645">Protease</keyword>
<keyword evidence="8" id="KW-0328">Glycosyltransferase</keyword>
<dbReference type="GO" id="GO:0005886">
    <property type="term" value="C:plasma membrane"/>
    <property type="evidence" value="ECO:0007669"/>
    <property type="project" value="UniProtKB-SubCell"/>
</dbReference>
<comment type="catalytic activity">
    <reaction evidence="16">
        <text>Preferential cleavage: (Ac)2-L-Lys-D-Ala-|-D-Ala. Also transpeptidation of peptidyl-alanyl moieties that are N-acyl substituents of D-alanine.</text>
        <dbReference type="EC" id="3.4.16.4"/>
    </reaction>
</comment>
<keyword evidence="19" id="KW-0812">Transmembrane</keyword>
<evidence type="ECO:0000256" key="3">
    <source>
        <dbReference type="ARBA" id="ARBA00007090"/>
    </source>
</evidence>
<evidence type="ECO:0000256" key="4">
    <source>
        <dbReference type="ARBA" id="ARBA00007739"/>
    </source>
</evidence>
<evidence type="ECO:0000256" key="2">
    <source>
        <dbReference type="ARBA" id="ARBA00004752"/>
    </source>
</evidence>
<dbReference type="InterPro" id="IPR023346">
    <property type="entry name" value="Lysozyme-like_dom_sf"/>
</dbReference>
<evidence type="ECO:0000256" key="16">
    <source>
        <dbReference type="ARBA" id="ARBA00034000"/>
    </source>
</evidence>
<gene>
    <name evidence="22" type="primary">mrcA_1</name>
    <name evidence="22" type="ORF">GCM10007940_14560</name>
</gene>
<reference evidence="22" key="2">
    <citation type="submission" date="2023-01" db="EMBL/GenBank/DDBJ databases">
        <title>Draft genome sequence of Portibacter lacus strain NBRC 108769.</title>
        <authorList>
            <person name="Sun Q."/>
            <person name="Mori K."/>
        </authorList>
    </citation>
    <scope>NUCLEOTIDE SEQUENCE</scope>
    <source>
        <strain evidence="22">NBRC 108769</strain>
    </source>
</reference>
<evidence type="ECO:0000256" key="1">
    <source>
        <dbReference type="ARBA" id="ARBA00004236"/>
    </source>
</evidence>
<keyword evidence="23" id="KW-1185">Reference proteome</keyword>
<comment type="catalytic activity">
    <reaction evidence="17">
        <text>[GlcNAc-(1-&gt;4)-Mur2Ac(oyl-L-Ala-gamma-D-Glu-L-Lys-D-Ala-D-Ala)](n)-di-trans,octa-cis-undecaprenyl diphosphate + beta-D-GlcNAc-(1-&gt;4)-Mur2Ac(oyl-L-Ala-gamma-D-Glu-L-Lys-D-Ala-D-Ala)-di-trans,octa-cis-undecaprenyl diphosphate = [GlcNAc-(1-&gt;4)-Mur2Ac(oyl-L-Ala-gamma-D-Glu-L-Lys-D-Ala-D-Ala)](n+1)-di-trans,octa-cis-undecaprenyl diphosphate + di-trans,octa-cis-undecaprenyl diphosphate + H(+)</text>
        <dbReference type="Rhea" id="RHEA:23708"/>
        <dbReference type="Rhea" id="RHEA-COMP:9602"/>
        <dbReference type="Rhea" id="RHEA-COMP:9603"/>
        <dbReference type="ChEBI" id="CHEBI:15378"/>
        <dbReference type="ChEBI" id="CHEBI:58405"/>
        <dbReference type="ChEBI" id="CHEBI:60033"/>
        <dbReference type="ChEBI" id="CHEBI:78435"/>
        <dbReference type="EC" id="2.4.99.28"/>
    </reaction>
</comment>
<evidence type="ECO:0000256" key="7">
    <source>
        <dbReference type="ARBA" id="ARBA00022670"/>
    </source>
</evidence>
<evidence type="ECO:0000259" key="21">
    <source>
        <dbReference type="Pfam" id="PF00912"/>
    </source>
</evidence>